<evidence type="ECO:0000256" key="1">
    <source>
        <dbReference type="ARBA" id="ARBA00008635"/>
    </source>
</evidence>
<evidence type="ECO:0000256" key="2">
    <source>
        <dbReference type="ARBA" id="ARBA00022723"/>
    </source>
</evidence>
<feature type="binding site" evidence="3">
    <location>
        <position position="132"/>
    </location>
    <ligand>
        <name>a divalent metal cation</name>
        <dbReference type="ChEBI" id="CHEBI:60240"/>
    </ligand>
</feature>
<sequence>MGLYDIKSLFEYNWTIREKWFDWCRDLSSKELQKERKGGMKGILPTLFHIIDVENRWLRGLAKDEPRTHNFEDYHTLDALIELSEETKAYTLKFLNHYNTSKLKTDILHGVNKQGEEVSYFYIEVLLHVAVHETHHIGQLSVWAREMEMEPVSANLIGLNLFN</sequence>
<reference evidence="4 5" key="1">
    <citation type="submission" date="2016-10" db="EMBL/GenBank/DDBJ databases">
        <authorList>
            <person name="de Groot N.N."/>
        </authorList>
    </citation>
    <scope>NUCLEOTIDE SEQUENCE [LARGE SCALE GENOMIC DNA]</scope>
    <source>
        <strain evidence="4 5">CGMCC 1.3442</strain>
    </source>
</reference>
<dbReference type="GO" id="GO:0046872">
    <property type="term" value="F:metal ion binding"/>
    <property type="evidence" value="ECO:0007669"/>
    <property type="project" value="UniProtKB-KW"/>
</dbReference>
<dbReference type="Gene3D" id="1.20.120.450">
    <property type="entry name" value="dinb family like domain"/>
    <property type="match status" value="1"/>
</dbReference>
<gene>
    <name evidence="4" type="ORF">SAMN05216498_2961</name>
</gene>
<proteinExistence type="inferred from homology"/>
<protein>
    <submittedName>
        <fullName evidence="4">Uncharacterized damage-inducible protein DinB (Forms a four-helix bundle)</fullName>
    </submittedName>
</protein>
<dbReference type="InterPro" id="IPR034660">
    <property type="entry name" value="DinB/YfiT-like"/>
</dbReference>
<dbReference type="SUPFAM" id="SSF109854">
    <property type="entry name" value="DinB/YfiT-like putative metalloenzymes"/>
    <property type="match status" value="1"/>
</dbReference>
<dbReference type="STRING" id="237069.SAMN05216498_2961"/>
<feature type="binding site" evidence="3">
    <location>
        <position position="136"/>
    </location>
    <ligand>
        <name>a divalent metal cation</name>
        <dbReference type="ChEBI" id="CHEBI:60240"/>
    </ligand>
</feature>
<feature type="binding site" evidence="3">
    <location>
        <position position="49"/>
    </location>
    <ligand>
        <name>a divalent metal cation</name>
        <dbReference type="ChEBI" id="CHEBI:60240"/>
    </ligand>
</feature>
<evidence type="ECO:0000256" key="3">
    <source>
        <dbReference type="PIRSR" id="PIRSR607837-1"/>
    </source>
</evidence>
<dbReference type="RefSeq" id="WP_245686871.1">
    <property type="nucleotide sequence ID" value="NZ_BJVZ01000005.1"/>
</dbReference>
<dbReference type="PANTHER" id="PTHR37302">
    <property type="entry name" value="SLR1116 PROTEIN"/>
    <property type="match status" value="1"/>
</dbReference>
<organism evidence="4 5">
    <name type="scientific">Tenuibacillus multivorans</name>
    <dbReference type="NCBI Taxonomy" id="237069"/>
    <lineage>
        <taxon>Bacteria</taxon>
        <taxon>Bacillati</taxon>
        <taxon>Bacillota</taxon>
        <taxon>Bacilli</taxon>
        <taxon>Bacillales</taxon>
        <taxon>Bacillaceae</taxon>
        <taxon>Tenuibacillus</taxon>
    </lineage>
</organism>
<accession>A0A1H0DVZ8</accession>
<dbReference type="Pfam" id="PF05163">
    <property type="entry name" value="DinB"/>
    <property type="match status" value="1"/>
</dbReference>
<comment type="similarity">
    <text evidence="1">Belongs to the DinB family.</text>
</comment>
<evidence type="ECO:0000313" key="4">
    <source>
        <dbReference type="EMBL" id="SDN74259.1"/>
    </source>
</evidence>
<evidence type="ECO:0000313" key="5">
    <source>
        <dbReference type="Proteomes" id="UP000199334"/>
    </source>
</evidence>
<dbReference type="InterPro" id="IPR007837">
    <property type="entry name" value="DinB"/>
</dbReference>
<dbReference type="PANTHER" id="PTHR37302:SF3">
    <property type="entry name" value="DAMAGE-INDUCIBLE PROTEIN DINB"/>
    <property type="match status" value="1"/>
</dbReference>
<keyword evidence="2 3" id="KW-0479">Metal-binding</keyword>
<dbReference type="Proteomes" id="UP000199334">
    <property type="component" value="Unassembled WGS sequence"/>
</dbReference>
<keyword evidence="5" id="KW-1185">Reference proteome</keyword>
<name>A0A1H0DVZ8_9BACI</name>
<dbReference type="EMBL" id="FNIG01000008">
    <property type="protein sequence ID" value="SDN74259.1"/>
    <property type="molecule type" value="Genomic_DNA"/>
</dbReference>
<dbReference type="AlphaFoldDB" id="A0A1H0DVZ8"/>